<feature type="domain" description="Reverse transcriptase zinc-binding" evidence="1">
    <location>
        <begin position="2"/>
        <end position="43"/>
    </location>
</feature>
<dbReference type="EMBL" id="BQNB010008877">
    <property type="protein sequence ID" value="GJS55567.1"/>
    <property type="molecule type" value="Genomic_DNA"/>
</dbReference>
<evidence type="ECO:0000313" key="3">
    <source>
        <dbReference type="Proteomes" id="UP001151760"/>
    </source>
</evidence>
<dbReference type="Pfam" id="PF13966">
    <property type="entry name" value="zf-RVT"/>
    <property type="match status" value="1"/>
</dbReference>
<sequence>MPTRINLDHRGIDLNLVRCPICDEDVETEEHIFVHCNLARKIWKDVLLWWNAYNVNVLSLLEAINLMDKVSLPHPLSTLFGCVFQNDHFGFFGDIETSSLLLLKDQI</sequence>
<reference evidence="2" key="2">
    <citation type="submission" date="2022-01" db="EMBL/GenBank/DDBJ databases">
        <authorList>
            <person name="Yamashiro T."/>
            <person name="Shiraishi A."/>
            <person name="Satake H."/>
            <person name="Nakayama K."/>
        </authorList>
    </citation>
    <scope>NUCLEOTIDE SEQUENCE</scope>
</reference>
<organism evidence="2 3">
    <name type="scientific">Tanacetum coccineum</name>
    <dbReference type="NCBI Taxonomy" id="301880"/>
    <lineage>
        <taxon>Eukaryota</taxon>
        <taxon>Viridiplantae</taxon>
        <taxon>Streptophyta</taxon>
        <taxon>Embryophyta</taxon>
        <taxon>Tracheophyta</taxon>
        <taxon>Spermatophyta</taxon>
        <taxon>Magnoliopsida</taxon>
        <taxon>eudicotyledons</taxon>
        <taxon>Gunneridae</taxon>
        <taxon>Pentapetalae</taxon>
        <taxon>asterids</taxon>
        <taxon>campanulids</taxon>
        <taxon>Asterales</taxon>
        <taxon>Asteraceae</taxon>
        <taxon>Asteroideae</taxon>
        <taxon>Anthemideae</taxon>
        <taxon>Anthemidinae</taxon>
        <taxon>Tanacetum</taxon>
    </lineage>
</organism>
<name>A0ABQ4WRT3_9ASTR</name>
<dbReference type="GO" id="GO:0003964">
    <property type="term" value="F:RNA-directed DNA polymerase activity"/>
    <property type="evidence" value="ECO:0007669"/>
    <property type="project" value="UniProtKB-KW"/>
</dbReference>
<dbReference type="Proteomes" id="UP001151760">
    <property type="component" value="Unassembled WGS sequence"/>
</dbReference>
<keyword evidence="3" id="KW-1185">Reference proteome</keyword>
<keyword evidence="2" id="KW-0808">Transferase</keyword>
<reference evidence="2" key="1">
    <citation type="journal article" date="2022" name="Int. J. Mol. Sci.">
        <title>Draft Genome of Tanacetum Coccineum: Genomic Comparison of Closely Related Tanacetum-Family Plants.</title>
        <authorList>
            <person name="Yamashiro T."/>
            <person name="Shiraishi A."/>
            <person name="Nakayama K."/>
            <person name="Satake H."/>
        </authorList>
    </citation>
    <scope>NUCLEOTIDE SEQUENCE</scope>
</reference>
<protein>
    <submittedName>
        <fullName evidence="2">RNA-directed DNA polymerase, eukaryota, reverse transcriptase zinc-binding domain protein</fullName>
    </submittedName>
</protein>
<comment type="caution">
    <text evidence="2">The sequence shown here is derived from an EMBL/GenBank/DDBJ whole genome shotgun (WGS) entry which is preliminary data.</text>
</comment>
<keyword evidence="2" id="KW-0548">Nucleotidyltransferase</keyword>
<accession>A0ABQ4WRT3</accession>
<dbReference type="InterPro" id="IPR026960">
    <property type="entry name" value="RVT-Znf"/>
</dbReference>
<evidence type="ECO:0000313" key="2">
    <source>
        <dbReference type="EMBL" id="GJS55567.1"/>
    </source>
</evidence>
<proteinExistence type="predicted"/>
<keyword evidence="2" id="KW-0695">RNA-directed DNA polymerase</keyword>
<gene>
    <name evidence="2" type="ORF">Tco_0628929</name>
</gene>
<evidence type="ECO:0000259" key="1">
    <source>
        <dbReference type="Pfam" id="PF13966"/>
    </source>
</evidence>